<dbReference type="OrthoDB" id="7776647at2"/>
<evidence type="ECO:0000313" key="3">
    <source>
        <dbReference type="Proteomes" id="UP000321562"/>
    </source>
</evidence>
<name>A0A5C6RUT8_9RHOB</name>
<proteinExistence type="predicted"/>
<dbReference type="InterPro" id="IPR036390">
    <property type="entry name" value="WH_DNA-bd_sf"/>
</dbReference>
<keyword evidence="3" id="KW-1185">Reference proteome</keyword>
<feature type="compositionally biased region" description="Basic and acidic residues" evidence="1">
    <location>
        <begin position="98"/>
        <end position="111"/>
    </location>
</feature>
<dbReference type="EMBL" id="VOPL01000009">
    <property type="protein sequence ID" value="TXB65699.1"/>
    <property type="molecule type" value="Genomic_DNA"/>
</dbReference>
<sequence length="294" mass="32505">MSHQATNWAFQQRGLEAATWRVLVMLADRHNPDFGCFPSQNQIASDAEMSRSSLNVHLEKLERAGLIRRERRIDPDTRKQRSTRYVLAFEAEFDCKPCPDAGHGNEADDPMKSSAKSPGAVSRSRVQNLDTNPVSIEPVITTARELDTAADLPDPQTRCLDAGGPGLCPASRAAITATADVIDGWLRDGLDLEADVLPTITRRRVQIRISPIRTWAYFTEAVHAAKQARLRREADPRITAQHRFYADWINSDRYLPPNAVTNTMAWALLGFELVTADRLAARGVPVPADTGGAP</sequence>
<comment type="caution">
    <text evidence="2">The sequence shown here is derived from an EMBL/GenBank/DDBJ whole genome shotgun (WGS) entry which is preliminary data.</text>
</comment>
<evidence type="ECO:0000313" key="2">
    <source>
        <dbReference type="EMBL" id="TXB65699.1"/>
    </source>
</evidence>
<dbReference type="Proteomes" id="UP000321562">
    <property type="component" value="Unassembled WGS sequence"/>
</dbReference>
<gene>
    <name evidence="2" type="ORF">FQV27_16760</name>
</gene>
<organism evidence="2 3">
    <name type="scientific">Paracoccus aurantiacus</name>
    <dbReference type="NCBI Taxonomy" id="2599412"/>
    <lineage>
        <taxon>Bacteria</taxon>
        <taxon>Pseudomonadati</taxon>
        <taxon>Pseudomonadota</taxon>
        <taxon>Alphaproteobacteria</taxon>
        <taxon>Rhodobacterales</taxon>
        <taxon>Paracoccaceae</taxon>
        <taxon>Paracoccus</taxon>
    </lineage>
</organism>
<feature type="region of interest" description="Disordered" evidence="1">
    <location>
        <begin position="98"/>
        <end position="125"/>
    </location>
</feature>
<reference evidence="2 3" key="1">
    <citation type="submission" date="2019-08" db="EMBL/GenBank/DDBJ databases">
        <authorList>
            <person name="Ye J."/>
        </authorList>
    </citation>
    <scope>NUCLEOTIDE SEQUENCE [LARGE SCALE GENOMIC DNA]</scope>
    <source>
        <strain evidence="2 3">TK008</strain>
    </source>
</reference>
<dbReference type="InterPro" id="IPR036388">
    <property type="entry name" value="WH-like_DNA-bd_sf"/>
</dbReference>
<dbReference type="RefSeq" id="WP_147100791.1">
    <property type="nucleotide sequence ID" value="NZ_JBHUFH010000037.1"/>
</dbReference>
<dbReference type="CDD" id="cd00090">
    <property type="entry name" value="HTH_ARSR"/>
    <property type="match status" value="1"/>
</dbReference>
<dbReference type="AlphaFoldDB" id="A0A5C6RUT8"/>
<dbReference type="InterPro" id="IPR011991">
    <property type="entry name" value="ArsR-like_HTH"/>
</dbReference>
<evidence type="ECO:0000256" key="1">
    <source>
        <dbReference type="SAM" id="MobiDB-lite"/>
    </source>
</evidence>
<dbReference type="Pfam" id="PF13730">
    <property type="entry name" value="HTH_36"/>
    <property type="match status" value="1"/>
</dbReference>
<dbReference type="SUPFAM" id="SSF46785">
    <property type="entry name" value="Winged helix' DNA-binding domain"/>
    <property type="match status" value="1"/>
</dbReference>
<protein>
    <submittedName>
        <fullName evidence="2">Helix-turn-helix domain-containing protein</fullName>
    </submittedName>
</protein>
<accession>A0A5C6RUT8</accession>
<dbReference type="Gene3D" id="1.10.10.10">
    <property type="entry name" value="Winged helix-like DNA-binding domain superfamily/Winged helix DNA-binding domain"/>
    <property type="match status" value="1"/>
</dbReference>
<dbReference type="GO" id="GO:0006355">
    <property type="term" value="P:regulation of DNA-templated transcription"/>
    <property type="evidence" value="ECO:0007669"/>
    <property type="project" value="UniProtKB-ARBA"/>
</dbReference>